<name>A0A1G2RU10_9BACT</name>
<accession>A0A1G2RU10</accession>
<dbReference type="Proteomes" id="UP000177853">
    <property type="component" value="Unassembled WGS sequence"/>
</dbReference>
<evidence type="ECO:0000313" key="2">
    <source>
        <dbReference type="EMBL" id="OHA76336.1"/>
    </source>
</evidence>
<sequence length="137" mass="14808">MGISTIIPVVHPAMDYCNEEIVLRLADGYGWSHEEASAIFEETKSFLVKCATISGKHVPTKREDAGWHTFLLSTKDYQVFCKQYFGRFIDHVPTPIAGCENNEGIKRMVNALSLCTSDQGGSQDGGGGSCNSDGTGG</sequence>
<feature type="region of interest" description="Disordered" evidence="1">
    <location>
        <begin position="118"/>
        <end position="137"/>
    </location>
</feature>
<comment type="caution">
    <text evidence="2">The sequence shown here is derived from an EMBL/GenBank/DDBJ whole genome shotgun (WGS) entry which is preliminary data.</text>
</comment>
<reference evidence="2 3" key="1">
    <citation type="journal article" date="2016" name="Nat. Commun.">
        <title>Thousands of microbial genomes shed light on interconnected biogeochemical processes in an aquifer system.</title>
        <authorList>
            <person name="Anantharaman K."/>
            <person name="Brown C.T."/>
            <person name="Hug L.A."/>
            <person name="Sharon I."/>
            <person name="Castelle C.J."/>
            <person name="Probst A.J."/>
            <person name="Thomas B.C."/>
            <person name="Singh A."/>
            <person name="Wilkins M.J."/>
            <person name="Karaoz U."/>
            <person name="Brodie E.L."/>
            <person name="Williams K.H."/>
            <person name="Hubbard S.S."/>
            <person name="Banfield J.F."/>
        </authorList>
    </citation>
    <scope>NUCLEOTIDE SEQUENCE [LARGE SCALE GENOMIC DNA]</scope>
</reference>
<feature type="compositionally biased region" description="Gly residues" evidence="1">
    <location>
        <begin position="122"/>
        <end position="137"/>
    </location>
</feature>
<evidence type="ECO:0000256" key="1">
    <source>
        <dbReference type="SAM" id="MobiDB-lite"/>
    </source>
</evidence>
<gene>
    <name evidence="2" type="ORF">A3H01_01225</name>
</gene>
<evidence type="ECO:0000313" key="3">
    <source>
        <dbReference type="Proteomes" id="UP000177853"/>
    </source>
</evidence>
<dbReference type="AlphaFoldDB" id="A0A1G2RU10"/>
<dbReference type="EMBL" id="MHUM01000030">
    <property type="protein sequence ID" value="OHA76336.1"/>
    <property type="molecule type" value="Genomic_DNA"/>
</dbReference>
<organism evidence="2 3">
    <name type="scientific">Candidatus Wildermuthbacteria bacterium RIFCSPLOWO2_12_FULL_40_9</name>
    <dbReference type="NCBI Taxonomy" id="1802467"/>
    <lineage>
        <taxon>Bacteria</taxon>
        <taxon>Candidatus Wildermuthiibacteriota</taxon>
    </lineage>
</organism>
<protein>
    <submittedName>
        <fullName evidence="2">Uncharacterized protein</fullName>
    </submittedName>
</protein>
<proteinExistence type="predicted"/>